<keyword evidence="9" id="KW-0677">Repeat</keyword>
<dbReference type="EC" id="3.4.21.107" evidence="5"/>
<dbReference type="PANTHER" id="PTHR22939">
    <property type="entry name" value="SERINE PROTEASE FAMILY S1C HTRA-RELATED"/>
    <property type="match status" value="1"/>
</dbReference>
<keyword evidence="11" id="KW-0378">Hydrolase</keyword>
<dbReference type="PROSITE" id="PS50106">
    <property type="entry name" value="PDZ"/>
    <property type="match status" value="2"/>
</dbReference>
<evidence type="ECO:0000313" key="18">
    <source>
        <dbReference type="Proteomes" id="UP001501221"/>
    </source>
</evidence>
<dbReference type="InterPro" id="IPR036034">
    <property type="entry name" value="PDZ_sf"/>
</dbReference>
<keyword evidence="8 15" id="KW-0732">Signal</keyword>
<dbReference type="CDD" id="cd10839">
    <property type="entry name" value="cpPDZ1_DegP-like"/>
    <property type="match status" value="1"/>
</dbReference>
<evidence type="ECO:0000259" key="16">
    <source>
        <dbReference type="PROSITE" id="PS50106"/>
    </source>
</evidence>
<keyword evidence="7" id="KW-0645">Protease</keyword>
<dbReference type="PROSITE" id="PS51257">
    <property type="entry name" value="PROKAR_LIPOPROTEIN"/>
    <property type="match status" value="1"/>
</dbReference>
<evidence type="ECO:0000256" key="14">
    <source>
        <dbReference type="ARBA" id="ARBA00032850"/>
    </source>
</evidence>
<dbReference type="Pfam" id="PF13365">
    <property type="entry name" value="Trypsin_2"/>
    <property type="match status" value="1"/>
</dbReference>
<feature type="signal peptide" evidence="15">
    <location>
        <begin position="1"/>
        <end position="23"/>
    </location>
</feature>
<feature type="domain" description="PDZ" evidence="16">
    <location>
        <begin position="223"/>
        <end position="314"/>
    </location>
</feature>
<keyword evidence="10" id="KW-0574">Periplasm</keyword>
<dbReference type="EMBL" id="BAAAFM010000001">
    <property type="protein sequence ID" value="GAA0199675.1"/>
    <property type="molecule type" value="Genomic_DNA"/>
</dbReference>
<dbReference type="Gene3D" id="2.40.10.120">
    <property type="match status" value="1"/>
</dbReference>
<comment type="caution">
    <text evidence="17">The sequence shown here is derived from an EMBL/GenBank/DDBJ whole genome shotgun (WGS) entry which is preliminary data.</text>
</comment>
<organism evidence="17 18">
    <name type="scientific">Kangiella japonica</name>
    <dbReference type="NCBI Taxonomy" id="647384"/>
    <lineage>
        <taxon>Bacteria</taxon>
        <taxon>Pseudomonadati</taxon>
        <taxon>Pseudomonadota</taxon>
        <taxon>Gammaproteobacteria</taxon>
        <taxon>Kangiellales</taxon>
        <taxon>Kangiellaceae</taxon>
        <taxon>Kangiella</taxon>
    </lineage>
</organism>
<comment type="similarity">
    <text evidence="4">Belongs to the peptidase S1C family.</text>
</comment>
<comment type="function">
    <text evidence="2">Might be efficient in the degradation of transiently denatured and unfolded proteins which accumulate in the periplasm following stress conditions.</text>
</comment>
<accession>A0ABN0SU76</accession>
<dbReference type="SMART" id="SM00228">
    <property type="entry name" value="PDZ"/>
    <property type="match status" value="2"/>
</dbReference>
<evidence type="ECO:0000256" key="12">
    <source>
        <dbReference type="ARBA" id="ARBA00022825"/>
    </source>
</evidence>
<dbReference type="InterPro" id="IPR011782">
    <property type="entry name" value="Pept_S1C_Do"/>
</dbReference>
<dbReference type="Gene3D" id="2.30.42.10">
    <property type="match status" value="2"/>
</dbReference>
<evidence type="ECO:0000256" key="7">
    <source>
        <dbReference type="ARBA" id="ARBA00022670"/>
    </source>
</evidence>
<proteinExistence type="inferred from homology"/>
<keyword evidence="12" id="KW-0720">Serine protease</keyword>
<dbReference type="SUPFAM" id="SSF50494">
    <property type="entry name" value="Trypsin-like serine proteases"/>
    <property type="match status" value="1"/>
</dbReference>
<dbReference type="PANTHER" id="PTHR22939:SF130">
    <property type="entry name" value="PERIPLASMIC SERINE ENDOPROTEASE DEGP-LIKE-RELATED"/>
    <property type="match status" value="1"/>
</dbReference>
<dbReference type="PRINTS" id="PR00834">
    <property type="entry name" value="PROTEASES2C"/>
</dbReference>
<sequence>MLKRFLSITLVTWLVVLSGCAEANSFPDFTKLVEKVQPSVVSIKVEVKRWGRVVGRGGGSGFIVDDKGYILTNHHVIDGAETPIVKLYNGREFKAEVVGSDANTDVALLKIDSGDLELEALEVGTTKDLKVGQWVLAFGAPFNLEHTVTAGIVSAKGRGEVGSQYVPFIQTDVAINRGNSGGPLINLDGEVVGINSMIFNPMISSGLSFSIPIDLADNVRQQLLKDGKVNRGFLGVTFGPIDQDKADAFGLDSVGGALVTRVMPNMAADKAGIKVGDVVIEVDGKPVRKAQDLPFYIGQMPAGEEVELTIVRNGDEETIEVTLSDANGQFTVASNTGKQELGIAVSALTPDLKEATGIEQGVIIRDVERDSPAARAGLRQGDIIQKLHRTAIRSPEDFQKAVTSLPKEGKVAVLIVRQGVGSDFLVIELK</sequence>
<evidence type="ECO:0000256" key="3">
    <source>
        <dbReference type="ARBA" id="ARBA00004418"/>
    </source>
</evidence>
<comment type="subcellular location">
    <subcellularLocation>
        <location evidence="3">Periplasm</location>
    </subcellularLocation>
</comment>
<comment type="catalytic activity">
    <reaction evidence="1">
        <text>Acts on substrates that are at least partially unfolded. The cleavage site P1 residue is normally between a pair of hydrophobic residues, such as Val-|-Val.</text>
        <dbReference type="EC" id="3.4.21.107"/>
    </reaction>
</comment>
<dbReference type="SUPFAM" id="SSF50156">
    <property type="entry name" value="PDZ domain-like"/>
    <property type="match status" value="2"/>
</dbReference>
<gene>
    <name evidence="17" type="ORF">GCM10009123_03820</name>
</gene>
<evidence type="ECO:0000256" key="4">
    <source>
        <dbReference type="ARBA" id="ARBA00010541"/>
    </source>
</evidence>
<dbReference type="Proteomes" id="UP001501221">
    <property type="component" value="Unassembled WGS sequence"/>
</dbReference>
<reference evidence="17 18" key="1">
    <citation type="journal article" date="2019" name="Int. J. Syst. Evol. Microbiol.">
        <title>The Global Catalogue of Microorganisms (GCM) 10K type strain sequencing project: providing services to taxonomists for standard genome sequencing and annotation.</title>
        <authorList>
            <consortium name="The Broad Institute Genomics Platform"/>
            <consortium name="The Broad Institute Genome Sequencing Center for Infectious Disease"/>
            <person name="Wu L."/>
            <person name="Ma J."/>
        </authorList>
    </citation>
    <scope>NUCLEOTIDE SEQUENCE [LARGE SCALE GENOMIC DNA]</scope>
    <source>
        <strain evidence="17 18">JCM 16211</strain>
    </source>
</reference>
<dbReference type="InterPro" id="IPR009003">
    <property type="entry name" value="Peptidase_S1_PA"/>
</dbReference>
<keyword evidence="13" id="KW-0346">Stress response</keyword>
<evidence type="ECO:0000256" key="2">
    <source>
        <dbReference type="ARBA" id="ARBA00002610"/>
    </source>
</evidence>
<evidence type="ECO:0000256" key="13">
    <source>
        <dbReference type="ARBA" id="ARBA00023016"/>
    </source>
</evidence>
<evidence type="ECO:0000256" key="8">
    <source>
        <dbReference type="ARBA" id="ARBA00022729"/>
    </source>
</evidence>
<keyword evidence="18" id="KW-1185">Reference proteome</keyword>
<evidence type="ECO:0000256" key="5">
    <source>
        <dbReference type="ARBA" id="ARBA00013035"/>
    </source>
</evidence>
<dbReference type="Pfam" id="PF13180">
    <property type="entry name" value="PDZ_2"/>
    <property type="match status" value="2"/>
</dbReference>
<evidence type="ECO:0000313" key="17">
    <source>
        <dbReference type="EMBL" id="GAA0199675.1"/>
    </source>
</evidence>
<evidence type="ECO:0000256" key="9">
    <source>
        <dbReference type="ARBA" id="ARBA00022737"/>
    </source>
</evidence>
<name>A0ABN0SU76_9GAMM</name>
<evidence type="ECO:0000256" key="10">
    <source>
        <dbReference type="ARBA" id="ARBA00022764"/>
    </source>
</evidence>
<protein>
    <recommendedName>
        <fullName evidence="6">Probable periplasmic serine endoprotease DegP-like</fullName>
        <ecNumber evidence="5">3.4.21.107</ecNumber>
    </recommendedName>
    <alternativeName>
        <fullName evidence="14">Protease Do</fullName>
    </alternativeName>
</protein>
<dbReference type="NCBIfam" id="TIGR02037">
    <property type="entry name" value="degP_htrA_DO"/>
    <property type="match status" value="1"/>
</dbReference>
<dbReference type="InterPro" id="IPR001478">
    <property type="entry name" value="PDZ"/>
</dbReference>
<evidence type="ECO:0000256" key="1">
    <source>
        <dbReference type="ARBA" id="ARBA00001772"/>
    </source>
</evidence>
<dbReference type="InterPro" id="IPR001940">
    <property type="entry name" value="Peptidase_S1C"/>
</dbReference>
<dbReference type="RefSeq" id="WP_343985720.1">
    <property type="nucleotide sequence ID" value="NZ_BAAAFM010000001.1"/>
</dbReference>
<feature type="domain" description="PDZ" evidence="16">
    <location>
        <begin position="329"/>
        <end position="420"/>
    </location>
</feature>
<feature type="chain" id="PRO_5046258552" description="Probable periplasmic serine endoprotease DegP-like" evidence="15">
    <location>
        <begin position="24"/>
        <end position="430"/>
    </location>
</feature>
<evidence type="ECO:0000256" key="15">
    <source>
        <dbReference type="SAM" id="SignalP"/>
    </source>
</evidence>
<evidence type="ECO:0000256" key="6">
    <source>
        <dbReference type="ARBA" id="ARBA00013958"/>
    </source>
</evidence>
<evidence type="ECO:0000256" key="11">
    <source>
        <dbReference type="ARBA" id="ARBA00022801"/>
    </source>
</evidence>